<gene>
    <name evidence="2" type="ORF">K402DRAFT_198206</name>
</gene>
<dbReference type="EMBL" id="ML977185">
    <property type="protein sequence ID" value="KAF1982383.1"/>
    <property type="molecule type" value="Genomic_DNA"/>
</dbReference>
<dbReference type="AlphaFoldDB" id="A0A6G1GN48"/>
<feature type="region of interest" description="Disordered" evidence="1">
    <location>
        <begin position="26"/>
        <end position="57"/>
    </location>
</feature>
<accession>A0A6G1GN48</accession>
<evidence type="ECO:0000313" key="2">
    <source>
        <dbReference type="EMBL" id="KAF1982383.1"/>
    </source>
</evidence>
<dbReference type="Proteomes" id="UP000800041">
    <property type="component" value="Unassembled WGS sequence"/>
</dbReference>
<reference evidence="2" key="1">
    <citation type="journal article" date="2020" name="Stud. Mycol.">
        <title>101 Dothideomycetes genomes: a test case for predicting lifestyles and emergence of pathogens.</title>
        <authorList>
            <person name="Haridas S."/>
            <person name="Albert R."/>
            <person name="Binder M."/>
            <person name="Bloem J."/>
            <person name="Labutti K."/>
            <person name="Salamov A."/>
            <person name="Andreopoulos B."/>
            <person name="Baker S."/>
            <person name="Barry K."/>
            <person name="Bills G."/>
            <person name="Bluhm B."/>
            <person name="Cannon C."/>
            <person name="Castanera R."/>
            <person name="Culley D."/>
            <person name="Daum C."/>
            <person name="Ezra D."/>
            <person name="Gonzalez J."/>
            <person name="Henrissat B."/>
            <person name="Kuo A."/>
            <person name="Liang C."/>
            <person name="Lipzen A."/>
            <person name="Lutzoni F."/>
            <person name="Magnuson J."/>
            <person name="Mondo S."/>
            <person name="Nolan M."/>
            <person name="Ohm R."/>
            <person name="Pangilinan J."/>
            <person name="Park H.-J."/>
            <person name="Ramirez L."/>
            <person name="Alfaro M."/>
            <person name="Sun H."/>
            <person name="Tritt A."/>
            <person name="Yoshinaga Y."/>
            <person name="Zwiers L.-H."/>
            <person name="Turgeon B."/>
            <person name="Goodwin S."/>
            <person name="Spatafora J."/>
            <person name="Crous P."/>
            <person name="Grigoriev I."/>
        </authorList>
    </citation>
    <scope>NUCLEOTIDE SEQUENCE</scope>
    <source>
        <strain evidence="2">CBS 113979</strain>
    </source>
</reference>
<protein>
    <submittedName>
        <fullName evidence="2">Uncharacterized protein</fullName>
    </submittedName>
</protein>
<name>A0A6G1GN48_9PEZI</name>
<organism evidence="2 3">
    <name type="scientific">Aulographum hederae CBS 113979</name>
    <dbReference type="NCBI Taxonomy" id="1176131"/>
    <lineage>
        <taxon>Eukaryota</taxon>
        <taxon>Fungi</taxon>
        <taxon>Dikarya</taxon>
        <taxon>Ascomycota</taxon>
        <taxon>Pezizomycotina</taxon>
        <taxon>Dothideomycetes</taxon>
        <taxon>Pleosporomycetidae</taxon>
        <taxon>Aulographales</taxon>
        <taxon>Aulographaceae</taxon>
    </lineage>
</organism>
<feature type="compositionally biased region" description="Basic and acidic residues" evidence="1">
    <location>
        <begin position="26"/>
        <end position="53"/>
    </location>
</feature>
<keyword evidence="3" id="KW-1185">Reference proteome</keyword>
<evidence type="ECO:0000256" key="1">
    <source>
        <dbReference type="SAM" id="MobiDB-lite"/>
    </source>
</evidence>
<sequence length="161" mass="18309">MVLLPTNLLRHDEISNTTEHDLIRHAHETNEDDRRGNEMGEEMEHAEETRTGSEDEENVIGLDRQAGLNRFDLSLPSLVLSLNHYSTFNTNVVIFFSGSISEASAIPSHSLKPAYYDRSLVAVNRSLDAGVTVLRPHDRVWVNKCYQTLYYTWGIMGPECF</sequence>
<evidence type="ECO:0000313" key="3">
    <source>
        <dbReference type="Proteomes" id="UP000800041"/>
    </source>
</evidence>
<proteinExistence type="predicted"/>